<dbReference type="PROSITE" id="PS50878">
    <property type="entry name" value="RT_POL"/>
    <property type="match status" value="1"/>
</dbReference>
<dbReference type="Gene3D" id="3.30.70.270">
    <property type="match status" value="1"/>
</dbReference>
<reference evidence="2 3" key="1">
    <citation type="journal article" date="2019" name="Commun. Biol.">
        <title>The bagworm genome reveals a unique fibroin gene that provides high tensile strength.</title>
        <authorList>
            <person name="Kono N."/>
            <person name="Nakamura H."/>
            <person name="Ohtoshi R."/>
            <person name="Tomita M."/>
            <person name="Numata K."/>
            <person name="Arakawa K."/>
        </authorList>
    </citation>
    <scope>NUCLEOTIDE SEQUENCE [LARGE SCALE GENOMIC DNA]</scope>
</reference>
<comment type="caution">
    <text evidence="2">The sequence shown here is derived from an EMBL/GenBank/DDBJ whole genome shotgun (WGS) entry which is preliminary data.</text>
</comment>
<dbReference type="STRING" id="151549.A0A4C1TP27"/>
<evidence type="ECO:0000313" key="3">
    <source>
        <dbReference type="Proteomes" id="UP000299102"/>
    </source>
</evidence>
<dbReference type="InterPro" id="IPR043128">
    <property type="entry name" value="Rev_trsase/Diguanyl_cyclase"/>
</dbReference>
<dbReference type="InterPro" id="IPR000477">
    <property type="entry name" value="RT_dom"/>
</dbReference>
<dbReference type="InterPro" id="IPR043502">
    <property type="entry name" value="DNA/RNA_pol_sf"/>
</dbReference>
<name>A0A4C1TP27_EUMVA</name>
<dbReference type="OrthoDB" id="8775810at2759"/>
<dbReference type="PANTHER" id="PTHR47027">
    <property type="entry name" value="REVERSE TRANSCRIPTASE DOMAIN-CONTAINING PROTEIN"/>
    <property type="match status" value="1"/>
</dbReference>
<keyword evidence="3" id="KW-1185">Reference proteome</keyword>
<dbReference type="GO" id="GO:0071897">
    <property type="term" value="P:DNA biosynthetic process"/>
    <property type="evidence" value="ECO:0007669"/>
    <property type="project" value="UniProtKB-ARBA"/>
</dbReference>
<protein>
    <submittedName>
        <fullName evidence="2">Retrovirus-related Pol polyprotein from type-1 retrotransposable element R2</fullName>
    </submittedName>
</protein>
<dbReference type="Pfam" id="PF00078">
    <property type="entry name" value="RVT_1"/>
    <property type="match status" value="1"/>
</dbReference>
<gene>
    <name evidence="2" type="ORF">EVAR_93911_1</name>
</gene>
<feature type="domain" description="Reverse transcriptase" evidence="1">
    <location>
        <begin position="1"/>
        <end position="96"/>
    </location>
</feature>
<organism evidence="2 3">
    <name type="scientific">Eumeta variegata</name>
    <name type="common">Bagworm moth</name>
    <name type="synonym">Eumeta japonica</name>
    <dbReference type="NCBI Taxonomy" id="151549"/>
    <lineage>
        <taxon>Eukaryota</taxon>
        <taxon>Metazoa</taxon>
        <taxon>Ecdysozoa</taxon>
        <taxon>Arthropoda</taxon>
        <taxon>Hexapoda</taxon>
        <taxon>Insecta</taxon>
        <taxon>Pterygota</taxon>
        <taxon>Neoptera</taxon>
        <taxon>Endopterygota</taxon>
        <taxon>Lepidoptera</taxon>
        <taxon>Glossata</taxon>
        <taxon>Ditrysia</taxon>
        <taxon>Tineoidea</taxon>
        <taxon>Psychidae</taxon>
        <taxon>Oiketicinae</taxon>
        <taxon>Eumeta</taxon>
    </lineage>
</organism>
<dbReference type="PANTHER" id="PTHR47027:SF20">
    <property type="entry name" value="REVERSE TRANSCRIPTASE-LIKE PROTEIN WITH RNA-DIRECTED DNA POLYMERASE DOMAIN"/>
    <property type="match status" value="1"/>
</dbReference>
<dbReference type="SUPFAM" id="SSF56672">
    <property type="entry name" value="DNA/RNA polymerases"/>
    <property type="match status" value="1"/>
</dbReference>
<evidence type="ECO:0000313" key="2">
    <source>
        <dbReference type="EMBL" id="GBP15722.1"/>
    </source>
</evidence>
<accession>A0A4C1TP27</accession>
<sequence>MGVRQGCVASPWLFKLFMDSCLYELEEYEFGQKMDELPVKCLLYADDQVILAQSTCGLQEMVNKMNNSVKKRGMNTNVGKTRVMVLKEAKVRLNTL</sequence>
<dbReference type="AlphaFoldDB" id="A0A4C1TP27"/>
<dbReference type="EMBL" id="BGZK01000074">
    <property type="protein sequence ID" value="GBP15722.1"/>
    <property type="molecule type" value="Genomic_DNA"/>
</dbReference>
<evidence type="ECO:0000259" key="1">
    <source>
        <dbReference type="PROSITE" id="PS50878"/>
    </source>
</evidence>
<proteinExistence type="predicted"/>
<dbReference type="Proteomes" id="UP000299102">
    <property type="component" value="Unassembled WGS sequence"/>
</dbReference>